<dbReference type="EMBL" id="LR797067">
    <property type="protein sequence ID" value="CAB4184678.1"/>
    <property type="molecule type" value="Genomic_DNA"/>
</dbReference>
<name>A0A6J5QUS3_9CAUD</name>
<sequence>MTETILPMHVDRRLISLSKELDTATTWLMDAEEGFMAAKTAHDLAAATSRMRIKQRMIENGEKPTVQEVEDRALIAIREELTELNACEGIVKAARANSARLRIQIDIARSVGASVRAAMDIG</sequence>
<evidence type="ECO:0000313" key="2">
    <source>
        <dbReference type="EMBL" id="CAB4215555.1"/>
    </source>
</evidence>
<dbReference type="EMBL" id="LR797421">
    <property type="protein sequence ID" value="CAB4215555.1"/>
    <property type="molecule type" value="Genomic_DNA"/>
</dbReference>
<proteinExistence type="predicted"/>
<evidence type="ECO:0000313" key="1">
    <source>
        <dbReference type="EMBL" id="CAB4184678.1"/>
    </source>
</evidence>
<organism evidence="1">
    <name type="scientific">uncultured Caudovirales phage</name>
    <dbReference type="NCBI Taxonomy" id="2100421"/>
    <lineage>
        <taxon>Viruses</taxon>
        <taxon>Duplodnaviria</taxon>
        <taxon>Heunggongvirae</taxon>
        <taxon>Uroviricota</taxon>
        <taxon>Caudoviricetes</taxon>
        <taxon>Peduoviridae</taxon>
        <taxon>Maltschvirus</taxon>
        <taxon>Maltschvirus maltsch</taxon>
    </lineage>
</organism>
<protein>
    <submittedName>
        <fullName evidence="1">Uncharacterized protein</fullName>
    </submittedName>
</protein>
<gene>
    <name evidence="1" type="ORF">UFOVP1121_39</name>
    <name evidence="2" type="ORF">UFOVP1482_38</name>
</gene>
<accession>A0A6J5QUS3</accession>
<reference evidence="1" key="1">
    <citation type="submission" date="2020-05" db="EMBL/GenBank/DDBJ databases">
        <authorList>
            <person name="Chiriac C."/>
            <person name="Salcher M."/>
            <person name="Ghai R."/>
            <person name="Kavagutti S V."/>
        </authorList>
    </citation>
    <scope>NUCLEOTIDE SEQUENCE</scope>
</reference>